<reference evidence="2 3" key="1">
    <citation type="submission" date="2020-07" db="EMBL/GenBank/DDBJ databases">
        <title>Genomic Encyclopedia of Type Strains, Phase IV (KMG-V): Genome sequencing to study the core and pangenomes of soil and plant-associated prokaryotes.</title>
        <authorList>
            <person name="Whitman W."/>
        </authorList>
    </citation>
    <scope>NUCLEOTIDE SEQUENCE [LARGE SCALE GENOMIC DNA]</scope>
    <source>
        <strain evidence="2 3">X4EP2</strain>
    </source>
</reference>
<dbReference type="Gene3D" id="3.40.50.2000">
    <property type="entry name" value="Glycogen Phosphorylase B"/>
    <property type="match status" value="2"/>
</dbReference>
<evidence type="ECO:0000313" key="2">
    <source>
        <dbReference type="EMBL" id="NYF79611.1"/>
    </source>
</evidence>
<gene>
    <name evidence="2" type="ORF">HDF17_001931</name>
</gene>
<accession>A0A7Y9PI75</accession>
<evidence type="ECO:0000313" key="3">
    <source>
        <dbReference type="Proteomes" id="UP000589520"/>
    </source>
</evidence>
<proteinExistence type="predicted"/>
<dbReference type="AlphaFoldDB" id="A0A7Y9PI75"/>
<keyword evidence="3" id="KW-1185">Reference proteome</keyword>
<keyword evidence="2" id="KW-0808">Transferase</keyword>
<sequence>MSEAIVIFRIQLLPRSETFIVKQAEAMRRFEPYFVGWRRVVGLEVPKYKSWTADDGGLRGKLRELRFRYLGPTSSEIARLRLQSPRLVYAHFALDGYAAMELAKQLGVPLVTALHGYDVTMSDEAIGATRLGREYLKGRTRLQKEGALFVACSAYVRSRAIERGYPAERTIVRFIGVDIARFEPPPTRRHEQVVLFVGRLVEKKGCKDLIEAMVEVQRRCAEAQLIVIGDGPLRASCEAAAATKRVRCRFLGAQSSAVVKDWMMRATVFCVPSVVATSGDAEGFGIVFIEAQAMGLPVVSTRSGGIPEAVDDGNTGLLVAEGDQRGLAEAILVLLQNNELWQRFSVAGRERVVEHFNLERQTQRLEDVFDEVLLSHKSFIEDDKIRSAVSSVSISSASNGSLKLTQNISYSESLSQWAAKCDGRSVDHESLN</sequence>
<comment type="caution">
    <text evidence="2">The sequence shown here is derived from an EMBL/GenBank/DDBJ whole genome shotgun (WGS) entry which is preliminary data.</text>
</comment>
<dbReference type="RefSeq" id="WP_179490388.1">
    <property type="nucleotide sequence ID" value="NZ_JACCCW010000002.1"/>
</dbReference>
<dbReference type="EMBL" id="JACCCW010000002">
    <property type="protein sequence ID" value="NYF79611.1"/>
    <property type="molecule type" value="Genomic_DNA"/>
</dbReference>
<dbReference type="PANTHER" id="PTHR45947">
    <property type="entry name" value="SULFOQUINOVOSYL TRANSFERASE SQD2"/>
    <property type="match status" value="1"/>
</dbReference>
<dbReference type="Pfam" id="PF13579">
    <property type="entry name" value="Glyco_trans_4_4"/>
    <property type="match status" value="1"/>
</dbReference>
<protein>
    <submittedName>
        <fullName evidence="2">Glycosyltransferase involved in cell wall biosynthesis</fullName>
    </submittedName>
</protein>
<feature type="domain" description="Glycosyltransferase subfamily 4-like N-terminal" evidence="1">
    <location>
        <begin position="39"/>
        <end position="172"/>
    </location>
</feature>
<dbReference type="GO" id="GO:0016757">
    <property type="term" value="F:glycosyltransferase activity"/>
    <property type="evidence" value="ECO:0007669"/>
    <property type="project" value="TreeGrafter"/>
</dbReference>
<dbReference type="InterPro" id="IPR028098">
    <property type="entry name" value="Glyco_trans_4-like_N"/>
</dbReference>
<dbReference type="PANTHER" id="PTHR45947:SF14">
    <property type="entry name" value="SLL1723 PROTEIN"/>
    <property type="match status" value="1"/>
</dbReference>
<dbReference type="SUPFAM" id="SSF53756">
    <property type="entry name" value="UDP-Glycosyltransferase/glycogen phosphorylase"/>
    <property type="match status" value="1"/>
</dbReference>
<dbReference type="InterPro" id="IPR050194">
    <property type="entry name" value="Glycosyltransferase_grp1"/>
</dbReference>
<evidence type="ECO:0000259" key="1">
    <source>
        <dbReference type="Pfam" id="PF13579"/>
    </source>
</evidence>
<name>A0A7Y9PI75_9BACT</name>
<organism evidence="2 3">
    <name type="scientific">Granulicella arctica</name>
    <dbReference type="NCBI Taxonomy" id="940613"/>
    <lineage>
        <taxon>Bacteria</taxon>
        <taxon>Pseudomonadati</taxon>
        <taxon>Acidobacteriota</taxon>
        <taxon>Terriglobia</taxon>
        <taxon>Terriglobales</taxon>
        <taxon>Acidobacteriaceae</taxon>
        <taxon>Granulicella</taxon>
    </lineage>
</organism>
<dbReference type="Proteomes" id="UP000589520">
    <property type="component" value="Unassembled WGS sequence"/>
</dbReference>
<dbReference type="Pfam" id="PF13692">
    <property type="entry name" value="Glyco_trans_1_4"/>
    <property type="match status" value="1"/>
</dbReference>